<evidence type="ECO:0000256" key="3">
    <source>
        <dbReference type="SAM" id="Phobius"/>
    </source>
</evidence>
<name>V4BCI6_LOTGI</name>
<sequence length="116" mass="13239">EESALFPVVFNLATRSRITSNATCGENEPEVFCKLVEHVRIFPAENRHCDICDIRGSNRKQSHPITNAIDGRNSWWQSPTISNGRLMNYVQIDLDLGQVVNCIFFLIIILAYFLLL</sequence>
<keyword evidence="6" id="KW-1185">Reference proteome</keyword>
<dbReference type="AlphaFoldDB" id="V4BCI6"/>
<keyword evidence="1" id="KW-1015">Disulfide bond</keyword>
<evidence type="ECO:0000256" key="1">
    <source>
        <dbReference type="ARBA" id="ARBA00023157"/>
    </source>
</evidence>
<organism evidence="5 6">
    <name type="scientific">Lottia gigantea</name>
    <name type="common">Giant owl limpet</name>
    <dbReference type="NCBI Taxonomy" id="225164"/>
    <lineage>
        <taxon>Eukaryota</taxon>
        <taxon>Metazoa</taxon>
        <taxon>Spiralia</taxon>
        <taxon>Lophotrochozoa</taxon>
        <taxon>Mollusca</taxon>
        <taxon>Gastropoda</taxon>
        <taxon>Patellogastropoda</taxon>
        <taxon>Lottioidea</taxon>
        <taxon>Lottiidae</taxon>
        <taxon>Lottia</taxon>
    </lineage>
</organism>
<reference evidence="5 6" key="1">
    <citation type="journal article" date="2013" name="Nature">
        <title>Insights into bilaterian evolution from three spiralian genomes.</title>
        <authorList>
            <person name="Simakov O."/>
            <person name="Marletaz F."/>
            <person name="Cho S.J."/>
            <person name="Edsinger-Gonzales E."/>
            <person name="Havlak P."/>
            <person name="Hellsten U."/>
            <person name="Kuo D.H."/>
            <person name="Larsson T."/>
            <person name="Lv J."/>
            <person name="Arendt D."/>
            <person name="Savage R."/>
            <person name="Osoegawa K."/>
            <person name="de Jong P."/>
            <person name="Grimwood J."/>
            <person name="Chapman J.A."/>
            <person name="Shapiro H."/>
            <person name="Aerts A."/>
            <person name="Otillar R.P."/>
            <person name="Terry A.Y."/>
            <person name="Boore J.L."/>
            <person name="Grigoriev I.V."/>
            <person name="Lindberg D.R."/>
            <person name="Seaver E.C."/>
            <person name="Weisblat D.A."/>
            <person name="Putnam N.H."/>
            <person name="Rokhsar D.S."/>
        </authorList>
    </citation>
    <scope>NUCLEOTIDE SEQUENCE [LARGE SCALE GENOMIC DNA]</scope>
</reference>
<dbReference type="SMART" id="SM00136">
    <property type="entry name" value="LamNT"/>
    <property type="match status" value="1"/>
</dbReference>
<evidence type="ECO:0000313" key="5">
    <source>
        <dbReference type="EMBL" id="ESP05356.1"/>
    </source>
</evidence>
<dbReference type="GO" id="GO:0009888">
    <property type="term" value="P:tissue development"/>
    <property type="evidence" value="ECO:0007669"/>
    <property type="project" value="TreeGrafter"/>
</dbReference>
<dbReference type="PROSITE" id="PS51117">
    <property type="entry name" value="LAMININ_NTER"/>
    <property type="match status" value="1"/>
</dbReference>
<dbReference type="GO" id="GO:0005604">
    <property type="term" value="C:basement membrane"/>
    <property type="evidence" value="ECO:0007669"/>
    <property type="project" value="TreeGrafter"/>
</dbReference>
<dbReference type="STRING" id="225164.V4BCI6"/>
<protein>
    <recommendedName>
        <fullName evidence="4">Laminin N-terminal domain-containing protein</fullName>
    </recommendedName>
</protein>
<dbReference type="OrthoDB" id="10011303at2759"/>
<dbReference type="GO" id="GO:0005201">
    <property type="term" value="F:extracellular matrix structural constituent"/>
    <property type="evidence" value="ECO:0007669"/>
    <property type="project" value="TreeGrafter"/>
</dbReference>
<dbReference type="Pfam" id="PF00055">
    <property type="entry name" value="Laminin_N"/>
    <property type="match status" value="1"/>
</dbReference>
<dbReference type="GeneID" id="20229598"/>
<keyword evidence="2" id="KW-0424">Laminin EGF-like domain</keyword>
<dbReference type="OMA" id="CGVCDSR"/>
<dbReference type="RefSeq" id="XP_009043901.1">
    <property type="nucleotide sequence ID" value="XM_009045653.1"/>
</dbReference>
<evidence type="ECO:0000259" key="4">
    <source>
        <dbReference type="PROSITE" id="PS51117"/>
    </source>
</evidence>
<dbReference type="InterPro" id="IPR050440">
    <property type="entry name" value="Laminin/Netrin_ECM"/>
</dbReference>
<gene>
    <name evidence="5" type="ORF">LOTGIDRAFT_102349</name>
</gene>
<dbReference type="HOGENOM" id="CLU_135843_0_0_1"/>
<dbReference type="CTD" id="20229598"/>
<dbReference type="Proteomes" id="UP000030746">
    <property type="component" value="Unassembled WGS sequence"/>
</dbReference>
<feature type="domain" description="Laminin N-terminal" evidence="4">
    <location>
        <begin position="1"/>
        <end position="116"/>
    </location>
</feature>
<keyword evidence="3" id="KW-1133">Transmembrane helix</keyword>
<dbReference type="KEGG" id="lgi:LOTGIDRAFT_102349"/>
<dbReference type="GO" id="GO:0009887">
    <property type="term" value="P:animal organ morphogenesis"/>
    <property type="evidence" value="ECO:0007669"/>
    <property type="project" value="TreeGrafter"/>
</dbReference>
<accession>V4BCI6</accession>
<feature type="non-terminal residue" evidence="5">
    <location>
        <position position="1"/>
    </location>
</feature>
<evidence type="ECO:0000256" key="2">
    <source>
        <dbReference type="ARBA" id="ARBA00023292"/>
    </source>
</evidence>
<proteinExistence type="predicted"/>
<dbReference type="InterPro" id="IPR008211">
    <property type="entry name" value="Laminin_N"/>
</dbReference>
<dbReference type="PANTHER" id="PTHR10574">
    <property type="entry name" value="NETRIN/LAMININ-RELATED"/>
    <property type="match status" value="1"/>
</dbReference>
<dbReference type="Gene3D" id="2.60.120.260">
    <property type="entry name" value="Galactose-binding domain-like"/>
    <property type="match status" value="1"/>
</dbReference>
<feature type="transmembrane region" description="Helical" evidence="3">
    <location>
        <begin position="96"/>
        <end position="115"/>
    </location>
</feature>
<keyword evidence="3" id="KW-0812">Transmembrane</keyword>
<evidence type="ECO:0000313" key="6">
    <source>
        <dbReference type="Proteomes" id="UP000030746"/>
    </source>
</evidence>
<dbReference type="EMBL" id="KB199650">
    <property type="protein sequence ID" value="ESP05356.1"/>
    <property type="molecule type" value="Genomic_DNA"/>
</dbReference>
<dbReference type="GO" id="GO:0007411">
    <property type="term" value="P:axon guidance"/>
    <property type="evidence" value="ECO:0007669"/>
    <property type="project" value="TreeGrafter"/>
</dbReference>
<keyword evidence="3" id="KW-0472">Membrane</keyword>
<dbReference type="PANTHER" id="PTHR10574:SF436">
    <property type="entry name" value="LAMININ SUBUNIT ALPHA-2"/>
    <property type="match status" value="1"/>
</dbReference>